<organism evidence="2 3">
    <name type="scientific">Dietzia maris</name>
    <dbReference type="NCBI Taxonomy" id="37915"/>
    <lineage>
        <taxon>Bacteria</taxon>
        <taxon>Bacillati</taxon>
        <taxon>Actinomycetota</taxon>
        <taxon>Actinomycetes</taxon>
        <taxon>Mycobacteriales</taxon>
        <taxon>Dietziaceae</taxon>
        <taxon>Dietzia</taxon>
    </lineage>
</organism>
<gene>
    <name evidence="2" type="ORF">DQ226_11505</name>
</gene>
<evidence type="ECO:0000256" key="1">
    <source>
        <dbReference type="SAM" id="MobiDB-lite"/>
    </source>
</evidence>
<proteinExistence type="predicted"/>
<name>A0A365P8X0_9ACTN</name>
<dbReference type="EMBL" id="QNTT01000030">
    <property type="protein sequence ID" value="RBA33778.1"/>
    <property type="molecule type" value="Genomic_DNA"/>
</dbReference>
<evidence type="ECO:0000313" key="3">
    <source>
        <dbReference type="Proteomes" id="UP000252187"/>
    </source>
</evidence>
<feature type="region of interest" description="Disordered" evidence="1">
    <location>
        <begin position="33"/>
        <end position="52"/>
    </location>
</feature>
<dbReference type="AlphaFoldDB" id="A0A365P8X0"/>
<sequence>MIADKAYSAGTIRRQLRIRSIAAVIPEGATRSPHEYGAAAVAGPRRSPADLNKGRTVAERPFAPAEQWRGLATRYGKLAITYRAATLLNPGLGTPNGRHTQGAVPRPTPAWVGTSAGGRQI</sequence>
<dbReference type="Proteomes" id="UP000252187">
    <property type="component" value="Unassembled WGS sequence"/>
</dbReference>
<comment type="caution">
    <text evidence="2">The sequence shown here is derived from an EMBL/GenBank/DDBJ whole genome shotgun (WGS) entry which is preliminary data.</text>
</comment>
<reference evidence="2 3" key="1">
    <citation type="submission" date="2018-06" db="EMBL/GenBank/DDBJ databases">
        <title>Whole genome sequencing of four bacterial strains from South Shetland trench revealing bio-synthetic gene clusters.</title>
        <authorList>
            <person name="Abdel-Mageed W.M."/>
            <person name="Lehri B."/>
            <person name="Jarmusch S.A."/>
            <person name="Miranda K."/>
            <person name="Goodfellow M."/>
            <person name="Jaspars M."/>
            <person name="Karlyshev A.V."/>
        </authorList>
    </citation>
    <scope>NUCLEOTIDE SEQUENCE [LARGE SCALE GENOMIC DNA]</scope>
    <source>
        <strain evidence="2 3">SST1</strain>
    </source>
</reference>
<protein>
    <submittedName>
        <fullName evidence="2">Uncharacterized protein</fullName>
    </submittedName>
</protein>
<accession>A0A365P8X0</accession>
<feature type="region of interest" description="Disordered" evidence="1">
    <location>
        <begin position="89"/>
        <end position="121"/>
    </location>
</feature>
<evidence type="ECO:0000313" key="2">
    <source>
        <dbReference type="EMBL" id="RBA33778.1"/>
    </source>
</evidence>